<reference evidence="3" key="1">
    <citation type="submission" date="2021-01" db="EMBL/GenBank/DDBJ databases">
        <title>Draft genomes of Rhodovulum sulfidophilum.</title>
        <authorList>
            <person name="Guzman M.S."/>
        </authorList>
    </citation>
    <scope>NUCLEOTIDE SEQUENCE [LARGE SCALE GENOMIC DNA]</scope>
    <source>
        <strain evidence="3">AB19</strain>
    </source>
</reference>
<dbReference type="RefSeq" id="WP_143540591.1">
    <property type="nucleotide sequence ID" value="NZ_JAESIL010000221.1"/>
</dbReference>
<gene>
    <name evidence="2" type="ORF">JMJ92_21810</name>
</gene>
<comment type="caution">
    <text evidence="2">The sequence shown here is derived from an EMBL/GenBank/DDBJ whole genome shotgun (WGS) entry which is preliminary data.</text>
</comment>
<sequence>MGTMIGGTMIGGTMMRREGWERRLSAEIRDWDGRAFEWGSVDCLGFCRAVARAMTGADPIPDLPAYGSEYTAAKVLVGLGHRSLEDLVDAHLPRVAVARARRGDWMMTAAEGAMPGAMGVVTGRYALHLGAAGLVRRPVLTAEAAWCVD</sequence>
<keyword evidence="3" id="KW-1185">Reference proteome</keyword>
<dbReference type="InterPro" id="IPR053802">
    <property type="entry name" value="DUF6950"/>
</dbReference>
<dbReference type="Pfam" id="PF22262">
    <property type="entry name" value="DUF6950"/>
    <property type="match status" value="1"/>
</dbReference>
<evidence type="ECO:0000313" key="2">
    <source>
        <dbReference type="EMBL" id="MBL3580740.1"/>
    </source>
</evidence>
<name>A0ABS1RNA1_9RHOB</name>
<organism evidence="2 3">
    <name type="scientific">Rhodovulum visakhapatnamense</name>
    <dbReference type="NCBI Taxonomy" id="364297"/>
    <lineage>
        <taxon>Bacteria</taxon>
        <taxon>Pseudomonadati</taxon>
        <taxon>Pseudomonadota</taxon>
        <taxon>Alphaproteobacteria</taxon>
        <taxon>Rhodobacterales</taxon>
        <taxon>Paracoccaceae</taxon>
        <taxon>Rhodovulum</taxon>
    </lineage>
</organism>
<dbReference type="Proteomes" id="UP000635853">
    <property type="component" value="Unassembled WGS sequence"/>
</dbReference>
<accession>A0ABS1RNA1</accession>
<evidence type="ECO:0000313" key="3">
    <source>
        <dbReference type="Proteomes" id="UP000635853"/>
    </source>
</evidence>
<proteinExistence type="predicted"/>
<feature type="domain" description="DUF6950" evidence="1">
    <location>
        <begin position="15"/>
        <end position="148"/>
    </location>
</feature>
<dbReference type="EMBL" id="JAESIL010000221">
    <property type="protein sequence ID" value="MBL3580740.1"/>
    <property type="molecule type" value="Genomic_DNA"/>
</dbReference>
<evidence type="ECO:0000259" key="1">
    <source>
        <dbReference type="Pfam" id="PF22262"/>
    </source>
</evidence>
<protein>
    <recommendedName>
        <fullName evidence="1">DUF6950 domain-containing protein</fullName>
    </recommendedName>
</protein>